<dbReference type="Proteomes" id="UP000000422">
    <property type="component" value="Chromosome"/>
</dbReference>
<dbReference type="KEGG" id="wsu:WS0941"/>
<protein>
    <recommendedName>
        <fullName evidence="1">HTH cro/C1-type domain-containing protein</fullName>
    </recommendedName>
</protein>
<name>Q7MRY2_WOLSU</name>
<dbReference type="Pfam" id="PF01381">
    <property type="entry name" value="HTH_3"/>
    <property type="match status" value="1"/>
</dbReference>
<feature type="domain" description="HTH cro/C1-type" evidence="1">
    <location>
        <begin position="23"/>
        <end position="80"/>
    </location>
</feature>
<dbReference type="AlphaFoldDB" id="Q7MRY2"/>
<dbReference type="eggNOG" id="COG1476">
    <property type="taxonomic scope" value="Bacteria"/>
</dbReference>
<evidence type="ECO:0000259" key="1">
    <source>
        <dbReference type="PROSITE" id="PS50943"/>
    </source>
</evidence>
<dbReference type="InterPro" id="IPR010982">
    <property type="entry name" value="Lambda_DNA-bd_dom_sf"/>
</dbReference>
<evidence type="ECO:0000313" key="3">
    <source>
        <dbReference type="Proteomes" id="UP000000422"/>
    </source>
</evidence>
<organism evidence="3">
    <name type="scientific">Wolinella succinogenes (strain ATCC 29543 / DSM 1740 / CCUG 13145 / JCM 31913 / LMG 7466 / NCTC 11488 / FDC 602W)</name>
    <name type="common">Vibrio succinogenes</name>
    <dbReference type="NCBI Taxonomy" id="273121"/>
    <lineage>
        <taxon>Bacteria</taxon>
        <taxon>Pseudomonadati</taxon>
        <taxon>Campylobacterota</taxon>
        <taxon>Epsilonproteobacteria</taxon>
        <taxon>Campylobacterales</taxon>
        <taxon>Helicobacteraceae</taxon>
        <taxon>Wolinella</taxon>
    </lineage>
</organism>
<dbReference type="SMART" id="SM00530">
    <property type="entry name" value="HTH_XRE"/>
    <property type="match status" value="1"/>
</dbReference>
<dbReference type="HOGENOM" id="CLU_066192_34_0_7"/>
<dbReference type="InterPro" id="IPR001387">
    <property type="entry name" value="Cro/C1-type_HTH"/>
</dbReference>
<dbReference type="GO" id="GO:0003677">
    <property type="term" value="F:DNA binding"/>
    <property type="evidence" value="ECO:0007669"/>
    <property type="project" value="InterPro"/>
</dbReference>
<dbReference type="CDD" id="cd00093">
    <property type="entry name" value="HTH_XRE"/>
    <property type="match status" value="1"/>
</dbReference>
<dbReference type="STRING" id="273121.WS0941"/>
<dbReference type="PROSITE" id="PS50943">
    <property type="entry name" value="HTH_CROC1"/>
    <property type="match status" value="1"/>
</dbReference>
<evidence type="ECO:0000313" key="2">
    <source>
        <dbReference type="EMBL" id="CAE10045.1"/>
    </source>
</evidence>
<reference evidence="2 3" key="1">
    <citation type="journal article" date="2003" name="Proc. Natl. Acad. Sci. U.S.A.">
        <title>Complete genome sequence and analysis of Wolinella succinogenes.</title>
        <authorList>
            <person name="Baar C."/>
            <person name="Eppinger M."/>
            <person name="Raddatz G."/>
            <person name="Simon JM."/>
            <person name="Lanz C."/>
            <person name="Klimmek O."/>
            <person name="Nandakumar R."/>
            <person name="Gross R."/>
            <person name="Rosinus A."/>
            <person name="Keller H."/>
            <person name="Jagtap P."/>
            <person name="Linke B."/>
            <person name="Meyer F."/>
            <person name="Lederer H."/>
            <person name="Schuster S.C."/>
        </authorList>
    </citation>
    <scope>NUCLEOTIDE SEQUENCE [LARGE SCALE GENOMIC DNA]</scope>
    <source>
        <strain evidence="3">ATCC 29543 / DSM 1740 / CCUG 13145 / JCM 31913 / LMG 7466 / NCTC 11488 / FDC 602W</strain>
    </source>
</reference>
<dbReference type="EMBL" id="BX571659">
    <property type="protein sequence ID" value="CAE10045.1"/>
    <property type="molecule type" value="Genomic_DNA"/>
</dbReference>
<dbReference type="SUPFAM" id="SSF47413">
    <property type="entry name" value="lambda repressor-like DNA-binding domains"/>
    <property type="match status" value="1"/>
</dbReference>
<dbReference type="Gene3D" id="1.10.260.40">
    <property type="entry name" value="lambda repressor-like DNA-binding domains"/>
    <property type="match status" value="1"/>
</dbReference>
<sequence length="82" mass="9617">MLNNNYVPVDDIEEFHRKISCNIKRIRIEKEMSKLEVALSLGFTSVTFYTNAENNKRGKHFNLEHLYKLSKIFEVEVADLLA</sequence>
<keyword evidence="3" id="KW-1185">Reference proteome</keyword>
<proteinExistence type="predicted"/>
<gene>
    <name evidence="2" type="ordered locus">WS0941</name>
</gene>
<accession>Q7MRY2</accession>